<dbReference type="Pfam" id="PF00505">
    <property type="entry name" value="HMG_box"/>
    <property type="match status" value="1"/>
</dbReference>
<feature type="region of interest" description="Disordered" evidence="2">
    <location>
        <begin position="94"/>
        <end position="170"/>
    </location>
</feature>
<keyword evidence="1" id="KW-0238">DNA-binding</keyword>
<protein>
    <submittedName>
        <fullName evidence="5">High mobility group B protein 4-like</fullName>
    </submittedName>
</protein>
<dbReference type="SMART" id="SM00398">
    <property type="entry name" value="HMG"/>
    <property type="match status" value="1"/>
</dbReference>
<evidence type="ECO:0000313" key="4">
    <source>
        <dbReference type="Proteomes" id="UP000515158"/>
    </source>
</evidence>
<dbReference type="PROSITE" id="PS50118">
    <property type="entry name" value="HMG_BOX_2"/>
    <property type="match status" value="1"/>
</dbReference>
<feature type="compositionally biased region" description="Basic and acidic residues" evidence="2">
    <location>
        <begin position="94"/>
        <end position="109"/>
    </location>
</feature>
<evidence type="ECO:0000313" key="5">
    <source>
        <dbReference type="RefSeq" id="XP_034248359.1"/>
    </source>
</evidence>
<dbReference type="KEGG" id="tpal:117649581"/>
<organism evidence="5">
    <name type="scientific">Thrips palmi</name>
    <name type="common">Melon thrips</name>
    <dbReference type="NCBI Taxonomy" id="161013"/>
    <lineage>
        <taxon>Eukaryota</taxon>
        <taxon>Metazoa</taxon>
        <taxon>Ecdysozoa</taxon>
        <taxon>Arthropoda</taxon>
        <taxon>Hexapoda</taxon>
        <taxon>Insecta</taxon>
        <taxon>Pterygota</taxon>
        <taxon>Neoptera</taxon>
        <taxon>Paraneoptera</taxon>
        <taxon>Thysanoptera</taxon>
        <taxon>Terebrantia</taxon>
        <taxon>Thripoidea</taxon>
        <taxon>Thripidae</taxon>
        <taxon>Thrips</taxon>
    </lineage>
</organism>
<accession>A0A6P8ZSW6</accession>
<gene>
    <name evidence="5" type="primary">LOC117649581</name>
</gene>
<dbReference type="OrthoDB" id="7675944at2759"/>
<dbReference type="Proteomes" id="UP000515158">
    <property type="component" value="Unplaced"/>
</dbReference>
<feature type="DNA-binding region" description="HMG box" evidence="1">
    <location>
        <begin position="65"/>
        <end position="134"/>
    </location>
</feature>
<keyword evidence="1" id="KW-0539">Nucleus</keyword>
<dbReference type="GO" id="GO:0005634">
    <property type="term" value="C:nucleus"/>
    <property type="evidence" value="ECO:0007669"/>
    <property type="project" value="UniProtKB-UniRule"/>
</dbReference>
<feature type="domain" description="HMG box" evidence="3">
    <location>
        <begin position="65"/>
        <end position="134"/>
    </location>
</feature>
<dbReference type="RefSeq" id="XP_034248359.1">
    <property type="nucleotide sequence ID" value="XM_034392468.1"/>
</dbReference>
<evidence type="ECO:0000256" key="2">
    <source>
        <dbReference type="SAM" id="MobiDB-lite"/>
    </source>
</evidence>
<proteinExistence type="predicted"/>
<dbReference type="AlphaFoldDB" id="A0A6P8ZSW6"/>
<dbReference type="Gene3D" id="1.10.30.10">
    <property type="entry name" value="High mobility group box domain"/>
    <property type="match status" value="1"/>
</dbReference>
<dbReference type="CDD" id="cd00084">
    <property type="entry name" value="HMG-box_SF"/>
    <property type="match status" value="1"/>
</dbReference>
<dbReference type="InterPro" id="IPR036910">
    <property type="entry name" value="HMG_box_dom_sf"/>
</dbReference>
<dbReference type="SUPFAM" id="SSF47095">
    <property type="entry name" value="HMG-box"/>
    <property type="match status" value="1"/>
</dbReference>
<evidence type="ECO:0000256" key="1">
    <source>
        <dbReference type="PROSITE-ProRule" id="PRU00267"/>
    </source>
</evidence>
<dbReference type="InParanoid" id="A0A6P8ZSW6"/>
<feature type="compositionally biased region" description="Basic and acidic residues" evidence="2">
    <location>
        <begin position="143"/>
        <end position="170"/>
    </location>
</feature>
<keyword evidence="4" id="KW-1185">Reference proteome</keyword>
<name>A0A6P8ZSW6_THRPL</name>
<dbReference type="GeneID" id="117649581"/>
<reference evidence="5" key="1">
    <citation type="submission" date="2025-08" db="UniProtKB">
        <authorList>
            <consortium name="RefSeq"/>
        </authorList>
    </citation>
    <scope>IDENTIFICATION</scope>
    <source>
        <tissue evidence="5">Total insect</tissue>
    </source>
</reference>
<dbReference type="InterPro" id="IPR009071">
    <property type="entry name" value="HMG_box_dom"/>
</dbReference>
<sequence>MTVIRAPLDDEDEGVGEGEAGVVEQTEAKQSVTKAVGRSIKYIRRVLGLKNKRRTRKKLRAPPGFKATRNPFFNFLRHLQVELQGMSAAEVAREGGRRWRHMSDRDKQPYRQMAQRASRQDLTATHRERQPHGRIPCATQQEQKQEQEPGQEKQEQDKEQDDHRKESLPC</sequence>
<evidence type="ECO:0000259" key="3">
    <source>
        <dbReference type="PROSITE" id="PS50118"/>
    </source>
</evidence>
<dbReference type="GO" id="GO:0003677">
    <property type="term" value="F:DNA binding"/>
    <property type="evidence" value="ECO:0007669"/>
    <property type="project" value="UniProtKB-UniRule"/>
</dbReference>